<feature type="region of interest" description="Disordered" evidence="1">
    <location>
        <begin position="42"/>
        <end position="63"/>
    </location>
</feature>
<reference evidence="2" key="1">
    <citation type="submission" date="2020-02" db="EMBL/GenBank/DDBJ databases">
        <authorList>
            <person name="Meier V. D."/>
        </authorList>
    </citation>
    <scope>NUCLEOTIDE SEQUENCE</scope>
    <source>
        <strain evidence="2">AVDCRST_MAG89</strain>
    </source>
</reference>
<accession>A0A6J4N620</accession>
<protein>
    <submittedName>
        <fullName evidence="2">Uncharacterized protein</fullName>
    </submittedName>
</protein>
<feature type="non-terminal residue" evidence="2">
    <location>
        <position position="1"/>
    </location>
</feature>
<proteinExistence type="predicted"/>
<evidence type="ECO:0000313" key="2">
    <source>
        <dbReference type="EMBL" id="CAA9374137.1"/>
    </source>
</evidence>
<name>A0A6J4N620_9BACT</name>
<dbReference type="AlphaFoldDB" id="A0A6J4N620"/>
<gene>
    <name evidence="2" type="ORF">AVDCRST_MAG89-4848</name>
</gene>
<evidence type="ECO:0000256" key="1">
    <source>
        <dbReference type="SAM" id="MobiDB-lite"/>
    </source>
</evidence>
<organism evidence="2">
    <name type="scientific">uncultured Gemmatimonadota bacterium</name>
    <dbReference type="NCBI Taxonomy" id="203437"/>
    <lineage>
        <taxon>Bacteria</taxon>
        <taxon>Pseudomonadati</taxon>
        <taxon>Gemmatimonadota</taxon>
        <taxon>environmental samples</taxon>
    </lineage>
</organism>
<sequence>LPGKAADGDGRAARDMALLSGRADARHLRGIGVPGRASAVAGSRDAGVAGHRGDGGGVRRLPPVVRDGPALSADGVGGAADGVRSLALALDLREHADALRQQRVRGAPPVAARRAPRRAERRIAVVAAGAGRGGAAGRGRLAAAAAATGAGTPRRELVIL</sequence>
<feature type="non-terminal residue" evidence="2">
    <location>
        <position position="160"/>
    </location>
</feature>
<dbReference type="EMBL" id="CADCTV010001019">
    <property type="protein sequence ID" value="CAA9374137.1"/>
    <property type="molecule type" value="Genomic_DNA"/>
</dbReference>